<dbReference type="SUPFAM" id="SSF57783">
    <property type="entry name" value="Zinc beta-ribbon"/>
    <property type="match status" value="1"/>
</dbReference>
<dbReference type="EMBL" id="AHAT01012852">
    <property type="status" value="NOT_ANNOTATED_CDS"/>
    <property type="molecule type" value="Genomic_DNA"/>
</dbReference>
<dbReference type="Pfam" id="PF07500">
    <property type="entry name" value="TFIIS_M"/>
    <property type="match status" value="1"/>
</dbReference>
<dbReference type="InParanoid" id="W5MV49"/>
<dbReference type="GO" id="GO:0006351">
    <property type="term" value="P:DNA-templated transcription"/>
    <property type="evidence" value="ECO:0007669"/>
    <property type="project" value="InterPro"/>
</dbReference>
<dbReference type="InterPro" id="IPR035441">
    <property type="entry name" value="TFIIS/LEDGF_dom_sf"/>
</dbReference>
<dbReference type="STRING" id="7918.ENSLOCP00000012258"/>
<dbReference type="HOGENOM" id="CLU_890113_0_0_1"/>
<dbReference type="OMA" id="GAVEMIM"/>
<dbReference type="InterPro" id="IPR035100">
    <property type="entry name" value="TF_IIS-typ"/>
</dbReference>
<keyword evidence="5" id="KW-1185">Reference proteome</keyword>
<dbReference type="PIRSF" id="PIRSF006704">
    <property type="entry name" value="TF_IIS"/>
    <property type="match status" value="1"/>
</dbReference>
<evidence type="ECO:0000259" key="2">
    <source>
        <dbReference type="PROSITE" id="PS51319"/>
    </source>
</evidence>
<evidence type="ECO:0000313" key="4">
    <source>
        <dbReference type="Ensembl" id="ENSLOCP00000012258.1"/>
    </source>
</evidence>
<feature type="domain" description="TFIIS central" evidence="3">
    <location>
        <begin position="211"/>
        <end position="328"/>
    </location>
</feature>
<dbReference type="Gene3D" id="1.10.472.30">
    <property type="entry name" value="Transcription elongation factor S-II, central domain"/>
    <property type="match status" value="1"/>
</dbReference>
<feature type="domain" description="TFIIS N-terminal" evidence="2">
    <location>
        <begin position="1"/>
        <end position="82"/>
    </location>
</feature>
<dbReference type="PROSITE" id="PS51321">
    <property type="entry name" value="TFIIS_CENTRAL"/>
    <property type="match status" value="1"/>
</dbReference>
<dbReference type="Proteomes" id="UP000018468">
    <property type="component" value="Linkage group LG14"/>
</dbReference>
<accession>W5MV49</accession>
<protein>
    <submittedName>
        <fullName evidence="4">Transcription elongation factor A N-terminal and central domain containing</fullName>
    </submittedName>
</protein>
<dbReference type="PANTHER" id="PTHR11477">
    <property type="entry name" value="TRANSCRIPTION FACTOR S-II ZINC FINGER DOMAIN-CONTAINING PROTEIN"/>
    <property type="match status" value="1"/>
</dbReference>
<sequence length="374" mass="42434">MMDTQGIICHTHQIEKRLHEQNHQDIMLLLEELEMAHITLEQLQETDIAKVVYRVCKTCQGTLVKKKAKVLLSKWKKLFTNPWCKASYHLAGKGPDEKNSTRGPHTEKNPSCCQSEINETHCSQCGQLEGNESFISEKDKAKETNEATQHNLFHCVASRAISKNENQSDLSRLENNGNTPAVRSQPGTVEYAGHDTSGVTLEKVQPSKIPLRSKCIQLLFQALIPEGAEHTESAWKCQEVACAIEEHVFILHGKNERKYKSCIRSKVSNLRNPKTPHWRQNLLGGQLSPKVFSEMSVMELASDELKQLRSAYIESAINEHQLPQGVGGTQTDKIKCRRCERFDCTVTWVRNGTPDEQMMTFVICNKCGEKWYNS</sequence>
<reference evidence="5" key="1">
    <citation type="submission" date="2011-12" db="EMBL/GenBank/DDBJ databases">
        <title>The Draft Genome of Lepisosteus oculatus.</title>
        <authorList>
            <consortium name="The Broad Institute Genome Assembly &amp; Analysis Group"/>
            <consortium name="Computational R&amp;D Group"/>
            <consortium name="and Sequencing Platform"/>
            <person name="Di Palma F."/>
            <person name="Alfoldi J."/>
            <person name="Johnson J."/>
            <person name="Berlin A."/>
            <person name="Gnerre S."/>
            <person name="Jaffe D."/>
            <person name="MacCallum I."/>
            <person name="Young S."/>
            <person name="Walker B.J."/>
            <person name="Lander E.S."/>
            <person name="Lindblad-Toh K."/>
        </authorList>
    </citation>
    <scope>NUCLEOTIDE SEQUENCE [LARGE SCALE GENOMIC DNA]</scope>
</reference>
<dbReference type="eggNOG" id="KOG1105">
    <property type="taxonomic scope" value="Eukaryota"/>
</dbReference>
<name>W5MV49_LEPOC</name>
<dbReference type="InterPro" id="IPR017923">
    <property type="entry name" value="TFIIS_N"/>
</dbReference>
<organism evidence="4 5">
    <name type="scientific">Lepisosteus oculatus</name>
    <name type="common">Spotted gar</name>
    <dbReference type="NCBI Taxonomy" id="7918"/>
    <lineage>
        <taxon>Eukaryota</taxon>
        <taxon>Metazoa</taxon>
        <taxon>Chordata</taxon>
        <taxon>Craniata</taxon>
        <taxon>Vertebrata</taxon>
        <taxon>Euteleostomi</taxon>
        <taxon>Actinopterygii</taxon>
        <taxon>Neopterygii</taxon>
        <taxon>Holostei</taxon>
        <taxon>Semionotiformes</taxon>
        <taxon>Lepisosteidae</taxon>
        <taxon>Lepisosteus</taxon>
    </lineage>
</organism>
<dbReference type="SMART" id="SM00510">
    <property type="entry name" value="TFS2M"/>
    <property type="match status" value="1"/>
</dbReference>
<dbReference type="SUPFAM" id="SSF47676">
    <property type="entry name" value="Conserved domain common to transcription factors TFIIS, elongin A, CRSP70"/>
    <property type="match status" value="1"/>
</dbReference>
<dbReference type="Gene3D" id="1.20.930.10">
    <property type="entry name" value="Conserved domain common to transcription factors TFIIS, elongin A, CRSP70"/>
    <property type="match status" value="1"/>
</dbReference>
<dbReference type="GO" id="GO:0006357">
    <property type="term" value="P:regulation of transcription by RNA polymerase II"/>
    <property type="evidence" value="ECO:0000318"/>
    <property type="project" value="GO_Central"/>
</dbReference>
<evidence type="ECO:0000313" key="5">
    <source>
        <dbReference type="Proteomes" id="UP000018468"/>
    </source>
</evidence>
<evidence type="ECO:0000259" key="3">
    <source>
        <dbReference type="PROSITE" id="PS51321"/>
    </source>
</evidence>
<dbReference type="GeneTree" id="ENSGT00940000162067"/>
<dbReference type="SUPFAM" id="SSF46942">
    <property type="entry name" value="Elongation factor TFIIS domain 2"/>
    <property type="match status" value="1"/>
</dbReference>
<dbReference type="InterPro" id="IPR036575">
    <property type="entry name" value="TFIIS_cen_dom_sf"/>
</dbReference>
<reference evidence="4" key="3">
    <citation type="submission" date="2025-09" db="UniProtKB">
        <authorList>
            <consortium name="Ensembl"/>
        </authorList>
    </citation>
    <scope>IDENTIFICATION</scope>
</reference>
<proteinExistence type="predicted"/>
<dbReference type="AlphaFoldDB" id="W5MV49"/>
<dbReference type="PANTHER" id="PTHR11477:SF7">
    <property type="entry name" value="TRANSCRIPTION ELONGATION FACTOR A N-TERMINAL AND CENTRAL DOMAIN-CONTAINING PROTEIN"/>
    <property type="match status" value="1"/>
</dbReference>
<dbReference type="GO" id="GO:0005634">
    <property type="term" value="C:nucleus"/>
    <property type="evidence" value="ECO:0000318"/>
    <property type="project" value="GO_Central"/>
</dbReference>
<dbReference type="Pfam" id="PF08711">
    <property type="entry name" value="Med26"/>
    <property type="match status" value="1"/>
</dbReference>
<comment type="subcellular location">
    <subcellularLocation>
        <location evidence="1">Nucleus</location>
    </subcellularLocation>
</comment>
<dbReference type="Ensembl" id="ENSLOCT00000012279.1">
    <property type="protein sequence ID" value="ENSLOCP00000012258.1"/>
    <property type="gene ID" value="ENSLOCG00000010028.1"/>
</dbReference>
<evidence type="ECO:0000256" key="1">
    <source>
        <dbReference type="PROSITE-ProRule" id="PRU00649"/>
    </source>
</evidence>
<dbReference type="InterPro" id="IPR003618">
    <property type="entry name" value="TFIIS_cen_dom"/>
</dbReference>
<reference evidence="4" key="2">
    <citation type="submission" date="2025-08" db="UniProtKB">
        <authorList>
            <consortium name="Ensembl"/>
        </authorList>
    </citation>
    <scope>IDENTIFICATION</scope>
</reference>
<dbReference type="Bgee" id="ENSLOCG00000010028">
    <property type="expression patterns" value="Expressed in ovary and 13 other cell types or tissues"/>
</dbReference>
<dbReference type="PROSITE" id="PS51319">
    <property type="entry name" value="TFIIS_N"/>
    <property type="match status" value="1"/>
</dbReference>
<dbReference type="Gene3D" id="2.20.25.10">
    <property type="match status" value="1"/>
</dbReference>
<keyword evidence="1" id="KW-0539">Nucleus</keyword>